<dbReference type="RefSeq" id="WP_146829837.1">
    <property type="nucleotide sequence ID" value="NZ_CP042476.1"/>
</dbReference>
<dbReference type="PANTHER" id="PTHR13847">
    <property type="entry name" value="SARCOSINE DEHYDROGENASE-RELATED"/>
    <property type="match status" value="1"/>
</dbReference>
<evidence type="ECO:0000256" key="3">
    <source>
        <dbReference type="ARBA" id="ARBA00023004"/>
    </source>
</evidence>
<keyword evidence="5" id="KW-1015">Disulfide bond</keyword>
<dbReference type="GO" id="GO:0005737">
    <property type="term" value="C:cytoplasm"/>
    <property type="evidence" value="ECO:0007669"/>
    <property type="project" value="TreeGrafter"/>
</dbReference>
<name>A0A5B8YKK7_9FLAO</name>
<dbReference type="EMBL" id="CP042476">
    <property type="protein sequence ID" value="QED36229.1"/>
    <property type="molecule type" value="Genomic_DNA"/>
</dbReference>
<evidence type="ECO:0000259" key="6">
    <source>
        <dbReference type="PROSITE" id="PS51296"/>
    </source>
</evidence>
<dbReference type="SUPFAM" id="SSF50022">
    <property type="entry name" value="ISP domain"/>
    <property type="match status" value="1"/>
</dbReference>
<dbReference type="GO" id="GO:0046872">
    <property type="term" value="F:metal ion binding"/>
    <property type="evidence" value="ECO:0007669"/>
    <property type="project" value="UniProtKB-KW"/>
</dbReference>
<dbReference type="InterPro" id="IPR038010">
    <property type="entry name" value="YhfW_C"/>
</dbReference>
<organism evidence="7 8">
    <name type="scientific">Antarcticibacterium arcticum</name>
    <dbReference type="NCBI Taxonomy" id="2585771"/>
    <lineage>
        <taxon>Bacteria</taxon>
        <taxon>Pseudomonadati</taxon>
        <taxon>Bacteroidota</taxon>
        <taxon>Flavobacteriia</taxon>
        <taxon>Flavobacteriales</taxon>
        <taxon>Flavobacteriaceae</taxon>
        <taxon>Antarcticibacterium</taxon>
    </lineage>
</organism>
<evidence type="ECO:0000313" key="8">
    <source>
        <dbReference type="Proteomes" id="UP000321954"/>
    </source>
</evidence>
<proteinExistence type="predicted"/>
<dbReference type="GO" id="GO:0016020">
    <property type="term" value="C:membrane"/>
    <property type="evidence" value="ECO:0007669"/>
    <property type="project" value="InterPro"/>
</dbReference>
<keyword evidence="4" id="KW-0411">Iron-sulfur</keyword>
<keyword evidence="8" id="KW-1185">Reference proteome</keyword>
<evidence type="ECO:0000313" key="7">
    <source>
        <dbReference type="EMBL" id="QED36229.1"/>
    </source>
</evidence>
<dbReference type="OrthoDB" id="9767869at2"/>
<dbReference type="Gene3D" id="2.102.10.10">
    <property type="entry name" value="Rieske [2Fe-2S] iron-sulphur domain"/>
    <property type="match status" value="1"/>
</dbReference>
<dbReference type="KEGG" id="anp:FK178_00120"/>
<feature type="domain" description="Rieske" evidence="6">
    <location>
        <begin position="414"/>
        <end position="498"/>
    </location>
</feature>
<dbReference type="FunFam" id="2.102.10.10:FF:000014">
    <property type="entry name" value="Oxidoreductase, FAD dependent"/>
    <property type="match status" value="1"/>
</dbReference>
<dbReference type="Gene3D" id="3.50.50.60">
    <property type="entry name" value="FAD/NAD(P)-binding domain"/>
    <property type="match status" value="1"/>
</dbReference>
<reference evidence="7 8" key="1">
    <citation type="submission" date="2019-08" db="EMBL/GenBank/DDBJ databases">
        <title>Antarcticibacterium arcticum sp. nov., a bacterium isolated from marine sediment of the Canadian Beaufort Sea.</title>
        <authorList>
            <person name="Lee Y.M."/>
            <person name="Baek K."/>
            <person name="Lee D.-H."/>
            <person name="Shin S.C."/>
            <person name="Jin Y.K."/>
            <person name="Park Y."/>
        </authorList>
    </citation>
    <scope>NUCLEOTIDE SEQUENCE [LARGE SCALE GENOMIC DNA]</scope>
    <source>
        <strain evidence="7 8">PAMC 28998</strain>
    </source>
</reference>
<dbReference type="PROSITE" id="PS51296">
    <property type="entry name" value="RIESKE"/>
    <property type="match status" value="1"/>
</dbReference>
<protein>
    <submittedName>
        <fullName evidence="7">FAD-dependent oxidoreductase</fullName>
    </submittedName>
</protein>
<dbReference type="InterPro" id="IPR036922">
    <property type="entry name" value="Rieske_2Fe-2S_sf"/>
</dbReference>
<gene>
    <name evidence="7" type="ORF">FK178_00120</name>
</gene>
<dbReference type="PANTHER" id="PTHR13847:SF274">
    <property type="entry name" value="RIESKE 2FE-2S IRON-SULFUR PROTEIN YHFW-RELATED"/>
    <property type="match status" value="1"/>
</dbReference>
<sequence>MFTKSLWNSFSKGTGFPSLNTIIEVDIAIIGGGITGITTALLLKKSGFKVAVLEAREVGKGTSSHSTGNLYLITDQLLSPIAKKYNNDVLRLVLASRGEAFNLIDKNIKEFQIDCDYKRQPMYVYEDAFTYKLRDEVKIAEKAGLPFTEIIGPGFPFELDKGMAIQDQAQFNPLLYVQGLANKVNGENCTIYENTKVTEIDEGENEILLTTTAGRVLCKNVIHATHTPKGVEVQYHTVLGPYREYGVAAKLSEPANYPEGIFWGYHNTQKFSIRSYTRNGDSYLLCIGKPHKVGQAEDNEQHIREIKEFLEARFSIKEYTHQWGGQNYKPADLLPYIGKKNSKSKQYVATGFATDGLVYGTLAAMLITDELNGIENKYAGLFKASRHRPLKAAKEFIKENVDVSLEFLKGWLTADLKEIKDIPAGQARVIHKDGHQVAVYKDTTGKINVTSAVCTHLGCIVHWNNAEESWDCPCHGSRFDPSGEVIEGPALASLKKVE</sequence>
<dbReference type="InterPro" id="IPR005805">
    <property type="entry name" value="Rieske_Fe-S_prot_C"/>
</dbReference>
<evidence type="ECO:0000256" key="2">
    <source>
        <dbReference type="ARBA" id="ARBA00022723"/>
    </source>
</evidence>
<dbReference type="InterPro" id="IPR036188">
    <property type="entry name" value="FAD/NAD-bd_sf"/>
</dbReference>
<accession>A0A5B8YKK7</accession>
<keyword evidence="3" id="KW-0408">Iron</keyword>
<dbReference type="InterPro" id="IPR006076">
    <property type="entry name" value="FAD-dep_OxRdtase"/>
</dbReference>
<dbReference type="GO" id="GO:0051537">
    <property type="term" value="F:2 iron, 2 sulfur cluster binding"/>
    <property type="evidence" value="ECO:0007669"/>
    <property type="project" value="UniProtKB-KW"/>
</dbReference>
<dbReference type="InterPro" id="IPR017941">
    <property type="entry name" value="Rieske_2Fe-2S"/>
</dbReference>
<dbReference type="CDD" id="cd03477">
    <property type="entry name" value="Rieske_YhfW_C"/>
    <property type="match status" value="1"/>
</dbReference>
<evidence type="ECO:0000256" key="5">
    <source>
        <dbReference type="ARBA" id="ARBA00023157"/>
    </source>
</evidence>
<evidence type="ECO:0000256" key="4">
    <source>
        <dbReference type="ARBA" id="ARBA00023014"/>
    </source>
</evidence>
<keyword evidence="1" id="KW-0001">2Fe-2S</keyword>
<dbReference type="AlphaFoldDB" id="A0A5B8YKK7"/>
<evidence type="ECO:0000256" key="1">
    <source>
        <dbReference type="ARBA" id="ARBA00022714"/>
    </source>
</evidence>
<dbReference type="SUPFAM" id="SSF51905">
    <property type="entry name" value="FAD/NAD(P)-binding domain"/>
    <property type="match status" value="1"/>
</dbReference>
<dbReference type="PRINTS" id="PR00162">
    <property type="entry name" value="RIESKE"/>
</dbReference>
<dbReference type="Pfam" id="PF00355">
    <property type="entry name" value="Rieske"/>
    <property type="match status" value="1"/>
</dbReference>
<dbReference type="Pfam" id="PF01266">
    <property type="entry name" value="DAO"/>
    <property type="match status" value="1"/>
</dbReference>
<dbReference type="Proteomes" id="UP000321954">
    <property type="component" value="Chromosome"/>
</dbReference>
<keyword evidence="2" id="KW-0479">Metal-binding</keyword>
<dbReference type="Gene3D" id="3.30.9.10">
    <property type="entry name" value="D-Amino Acid Oxidase, subunit A, domain 2"/>
    <property type="match status" value="1"/>
</dbReference>